<evidence type="ECO:0000313" key="3">
    <source>
        <dbReference type="WBParaSite" id="nRc.2.0.1.t03440-RA"/>
    </source>
</evidence>
<reference evidence="3" key="1">
    <citation type="submission" date="2022-11" db="UniProtKB">
        <authorList>
            <consortium name="WormBaseParasite"/>
        </authorList>
    </citation>
    <scope>IDENTIFICATION</scope>
</reference>
<sequence>MGAAGDQSQQRRHTNVGGSGAGSTDPGGSGAGSTDPAASLGHDGRRKWGAREDEPSASTAWSWTAGDEVALGAKEKAKNAENLAR</sequence>
<dbReference type="WBParaSite" id="nRc.2.0.1.t03440-RA">
    <property type="protein sequence ID" value="nRc.2.0.1.t03440-RA"/>
    <property type="gene ID" value="nRc.2.0.1.g03440"/>
</dbReference>
<evidence type="ECO:0000313" key="2">
    <source>
        <dbReference type="Proteomes" id="UP000887565"/>
    </source>
</evidence>
<evidence type="ECO:0000256" key="1">
    <source>
        <dbReference type="SAM" id="MobiDB-lite"/>
    </source>
</evidence>
<feature type="region of interest" description="Disordered" evidence="1">
    <location>
        <begin position="1"/>
        <end position="67"/>
    </location>
</feature>
<keyword evidence="2" id="KW-1185">Reference proteome</keyword>
<name>A0A915HPQ0_ROMCU</name>
<feature type="compositionally biased region" description="Gly residues" evidence="1">
    <location>
        <begin position="17"/>
        <end position="31"/>
    </location>
</feature>
<accession>A0A915HPQ0</accession>
<dbReference type="AlphaFoldDB" id="A0A915HPQ0"/>
<organism evidence="2 3">
    <name type="scientific">Romanomermis culicivorax</name>
    <name type="common">Nematode worm</name>
    <dbReference type="NCBI Taxonomy" id="13658"/>
    <lineage>
        <taxon>Eukaryota</taxon>
        <taxon>Metazoa</taxon>
        <taxon>Ecdysozoa</taxon>
        <taxon>Nematoda</taxon>
        <taxon>Enoplea</taxon>
        <taxon>Dorylaimia</taxon>
        <taxon>Mermithida</taxon>
        <taxon>Mermithoidea</taxon>
        <taxon>Mermithidae</taxon>
        <taxon>Romanomermis</taxon>
    </lineage>
</organism>
<protein>
    <submittedName>
        <fullName evidence="3">Uncharacterized protein</fullName>
    </submittedName>
</protein>
<proteinExistence type="predicted"/>
<dbReference type="Proteomes" id="UP000887565">
    <property type="component" value="Unplaced"/>
</dbReference>